<gene>
    <name evidence="1" type="ORF">GCM10017044_19860</name>
</gene>
<evidence type="ECO:0000313" key="1">
    <source>
        <dbReference type="EMBL" id="GHF25111.1"/>
    </source>
</evidence>
<organism evidence="1 2">
    <name type="scientific">Kordiimonas sediminis</name>
    <dbReference type="NCBI Taxonomy" id="1735581"/>
    <lineage>
        <taxon>Bacteria</taxon>
        <taxon>Pseudomonadati</taxon>
        <taxon>Pseudomonadota</taxon>
        <taxon>Alphaproteobacteria</taxon>
        <taxon>Kordiimonadales</taxon>
        <taxon>Kordiimonadaceae</taxon>
        <taxon>Kordiimonas</taxon>
    </lineage>
</organism>
<reference evidence="1" key="2">
    <citation type="submission" date="2020-09" db="EMBL/GenBank/DDBJ databases">
        <authorList>
            <person name="Sun Q."/>
            <person name="Kim S."/>
        </authorList>
    </citation>
    <scope>NUCLEOTIDE SEQUENCE</scope>
    <source>
        <strain evidence="1">KCTC 42590</strain>
    </source>
</reference>
<evidence type="ECO:0000313" key="2">
    <source>
        <dbReference type="Proteomes" id="UP000630923"/>
    </source>
</evidence>
<protein>
    <submittedName>
        <fullName evidence="1">Uncharacterized protein</fullName>
    </submittedName>
</protein>
<name>A0A919ASQ7_9PROT</name>
<keyword evidence="2" id="KW-1185">Reference proteome</keyword>
<proteinExistence type="predicted"/>
<comment type="caution">
    <text evidence="1">The sequence shown here is derived from an EMBL/GenBank/DDBJ whole genome shotgun (WGS) entry which is preliminary data.</text>
</comment>
<reference evidence="1" key="1">
    <citation type="journal article" date="2014" name="Int. J. Syst. Evol. Microbiol.">
        <title>Complete genome sequence of Corynebacterium casei LMG S-19264T (=DSM 44701T), isolated from a smear-ripened cheese.</title>
        <authorList>
            <consortium name="US DOE Joint Genome Institute (JGI-PGF)"/>
            <person name="Walter F."/>
            <person name="Albersmeier A."/>
            <person name="Kalinowski J."/>
            <person name="Ruckert C."/>
        </authorList>
    </citation>
    <scope>NUCLEOTIDE SEQUENCE</scope>
    <source>
        <strain evidence="1">KCTC 42590</strain>
    </source>
</reference>
<sequence length="59" mass="6769">MARQTLQTLIKLYISIKMFFSESMLKGDMNDTTAMQMQVDRRQHYDQCTEYVGTGNAAG</sequence>
<dbReference type="EMBL" id="BNCI01000002">
    <property type="protein sequence ID" value="GHF25111.1"/>
    <property type="molecule type" value="Genomic_DNA"/>
</dbReference>
<dbReference type="AlphaFoldDB" id="A0A919ASQ7"/>
<dbReference type="Proteomes" id="UP000630923">
    <property type="component" value="Unassembled WGS sequence"/>
</dbReference>
<accession>A0A919ASQ7</accession>